<gene>
    <name evidence="2" type="primary">omp706</name>
    <name evidence="3" type="synonym">omp376</name>
</gene>
<dbReference type="EMBL" id="LT633007">
    <property type="protein sequence ID" value="SFZ71032.1"/>
    <property type="molecule type" value="Genomic_DNA"/>
</dbReference>
<reference evidence="2" key="1">
    <citation type="submission" date="2016-10" db="EMBL/GenBank/DDBJ databases">
        <title>Proteomic and phylogenetic analysis of the outer membrane protein repertoire of gastric Helicobacter species.</title>
        <authorList>
            <person name="Joosten M."/>
        </authorList>
    </citation>
    <scope>NUCLEOTIDE SEQUENCE</scope>
    <source>
        <strain evidence="2">CS1</strain>
        <strain evidence="3">CS7</strain>
    </source>
</reference>
<dbReference type="InterPro" id="IPR037107">
    <property type="entry name" value="Put_OMP_sf"/>
</dbReference>
<proteinExistence type="predicted"/>
<dbReference type="EMBL" id="LT633050">
    <property type="protein sequence ID" value="SFZ71117.1"/>
    <property type="molecule type" value="Genomic_DNA"/>
</dbReference>
<dbReference type="RefSeq" id="WP_104578105.1">
    <property type="nucleotide sequence ID" value="NZ_FZKG01000011.1"/>
</dbReference>
<dbReference type="Gene3D" id="2.40.128.140">
    <property type="entry name" value="Outer membrane protein"/>
    <property type="match status" value="1"/>
</dbReference>
<name>A0A1M4NG54_HELFE</name>
<protein>
    <submittedName>
        <fullName evidence="3">OMP376</fullName>
    </submittedName>
    <submittedName>
        <fullName evidence="2">OMP706</fullName>
    </submittedName>
</protein>
<dbReference type="AlphaFoldDB" id="A0A1M4NG54"/>
<sequence>MFRICLLLLFCVGLSARSLLETPTSLTPHQKQYIDLLSENDAYVYPVDRYYTAGNRVGYASKEYNFWGAAHRHSWMAWSRYLSLLYKSPKMTRFSISVTQSIYTPSLKNRLITGVVPHDHLYAGWLRADFGIFQRSQHVLEKLDFSFGTVGPHAFAKEIQDWIHNMRGDKKFYGWAHQLRNEFIFEFTYQYLYKLPLLTTRFFSIDMLPGATITLGNAITQFRLGSMLRMGYNLDADFGPNKINSNFSGGFPYSDKLSIYGFVGASGTYAPLDIFVQGNSPDTRNVTFLPPALFAVEGGVALLYKGFRLAFIATNLSKTFRDQPLSHNIGTAEVSLAF</sequence>
<evidence type="ECO:0000256" key="1">
    <source>
        <dbReference type="SAM" id="SignalP"/>
    </source>
</evidence>
<accession>A0A1M4NG54</accession>
<dbReference type="Pfam" id="PF09982">
    <property type="entry name" value="LpxR"/>
    <property type="match status" value="1"/>
</dbReference>
<dbReference type="InterPro" id="IPR018707">
    <property type="entry name" value="LpxR"/>
</dbReference>
<evidence type="ECO:0000313" key="3">
    <source>
        <dbReference type="EMBL" id="SFZ71117.1"/>
    </source>
</evidence>
<organism evidence="2">
    <name type="scientific">Helicobacter felis</name>
    <dbReference type="NCBI Taxonomy" id="214"/>
    <lineage>
        <taxon>Bacteria</taxon>
        <taxon>Pseudomonadati</taxon>
        <taxon>Campylobacterota</taxon>
        <taxon>Epsilonproteobacteria</taxon>
        <taxon>Campylobacterales</taxon>
        <taxon>Helicobacteraceae</taxon>
        <taxon>Helicobacter</taxon>
    </lineage>
</organism>
<feature type="chain" id="PRO_5011897769" evidence="1">
    <location>
        <begin position="21"/>
        <end position="338"/>
    </location>
</feature>
<evidence type="ECO:0000313" key="2">
    <source>
        <dbReference type="EMBL" id="SFZ71032.1"/>
    </source>
</evidence>
<keyword evidence="1" id="KW-0732">Signal</keyword>
<feature type="signal peptide" evidence="1">
    <location>
        <begin position="1"/>
        <end position="20"/>
    </location>
</feature>